<keyword evidence="3 5" id="KW-0687">Ribonucleoprotein</keyword>
<evidence type="ECO:0000256" key="2">
    <source>
        <dbReference type="ARBA" id="ARBA00023242"/>
    </source>
</evidence>
<dbReference type="EMBL" id="ATMH01002837">
    <property type="protein sequence ID" value="EPY32386.1"/>
    <property type="molecule type" value="Genomic_DNA"/>
</dbReference>
<dbReference type="Gene3D" id="2.30.30.100">
    <property type="match status" value="1"/>
</dbReference>
<comment type="caution">
    <text evidence="5">The sequence shown here is derived from an EMBL/GenBank/DDBJ whole genome shotgun (WGS) entry which is preliminary data.</text>
</comment>
<dbReference type="PROSITE" id="PS52002">
    <property type="entry name" value="SM"/>
    <property type="match status" value="1"/>
</dbReference>
<dbReference type="PANTHER" id="PTHR23338">
    <property type="entry name" value="SMALL NUCLEAR RIBONUCLEOPROTEIN SM"/>
    <property type="match status" value="1"/>
</dbReference>
<gene>
    <name evidence="5" type="ORF">STCU_02837</name>
</gene>
<feature type="domain" description="Sm" evidence="4">
    <location>
        <begin position="5"/>
        <end position="77"/>
    </location>
</feature>
<evidence type="ECO:0000259" key="4">
    <source>
        <dbReference type="PROSITE" id="PS52002"/>
    </source>
</evidence>
<dbReference type="InterPro" id="IPR001163">
    <property type="entry name" value="Sm_dom_euk/arc"/>
</dbReference>
<sequence length="103" mass="11375">MSNYCLVSFLQQLRGSHVEIELKNSQIVSGEVTFVDSNMNTYLKNVKITSKSKNPVEAEEYMVRGSTIRYVIMPESLDPKAVLEKAAVAGKRKPAAAATPVKE</sequence>
<reference evidence="5 6" key="1">
    <citation type="journal article" date="2013" name="PLoS ONE">
        <title>Predicting the Proteins of Angomonas deanei, Strigomonas culicis and Their Respective Endosymbionts Reveals New Aspects of the Trypanosomatidae Family.</title>
        <authorList>
            <person name="Motta M.C."/>
            <person name="Martins A.C."/>
            <person name="de Souza S.S."/>
            <person name="Catta-Preta C.M."/>
            <person name="Silva R."/>
            <person name="Klein C.C."/>
            <person name="de Almeida L.G."/>
            <person name="de Lima Cunha O."/>
            <person name="Ciapina L.P."/>
            <person name="Brocchi M."/>
            <person name="Colabardini A.C."/>
            <person name="de Araujo Lima B."/>
            <person name="Machado C.R."/>
            <person name="de Almeida Soares C.M."/>
            <person name="Probst C.M."/>
            <person name="de Menezes C.B."/>
            <person name="Thompson C.E."/>
            <person name="Bartholomeu D.C."/>
            <person name="Gradia D.F."/>
            <person name="Pavoni D.P."/>
            <person name="Grisard E.C."/>
            <person name="Fantinatti-Garboggini F."/>
            <person name="Marchini F.K."/>
            <person name="Rodrigues-Luiz G.F."/>
            <person name="Wagner G."/>
            <person name="Goldman G.H."/>
            <person name="Fietto J.L."/>
            <person name="Elias M.C."/>
            <person name="Goldman M.H."/>
            <person name="Sagot M.F."/>
            <person name="Pereira M."/>
            <person name="Stoco P.H."/>
            <person name="de Mendonca-Neto R.P."/>
            <person name="Teixeira S.M."/>
            <person name="Maciel T.E."/>
            <person name="de Oliveira Mendes T.A."/>
            <person name="Urmenyi T.P."/>
            <person name="de Souza W."/>
            <person name="Schenkman S."/>
            <person name="de Vasconcelos A.T."/>
        </authorList>
    </citation>
    <scope>NUCLEOTIDE SEQUENCE [LARGE SCALE GENOMIC DNA]</scope>
</reference>
<accession>S9VZ25</accession>
<dbReference type="Pfam" id="PF01423">
    <property type="entry name" value="LSM"/>
    <property type="match status" value="1"/>
</dbReference>
<dbReference type="SMART" id="SM00651">
    <property type="entry name" value="Sm"/>
    <property type="match status" value="1"/>
</dbReference>
<dbReference type="InterPro" id="IPR010920">
    <property type="entry name" value="LSM_dom_sf"/>
</dbReference>
<protein>
    <submittedName>
        <fullName evidence="5">Small nuclear ribonucleoprotein D1</fullName>
    </submittedName>
</protein>
<dbReference type="AlphaFoldDB" id="S9VZ25"/>
<keyword evidence="6" id="KW-1185">Reference proteome</keyword>
<organism evidence="5 6">
    <name type="scientific">Strigomonas culicis</name>
    <dbReference type="NCBI Taxonomy" id="28005"/>
    <lineage>
        <taxon>Eukaryota</taxon>
        <taxon>Discoba</taxon>
        <taxon>Euglenozoa</taxon>
        <taxon>Kinetoplastea</taxon>
        <taxon>Metakinetoplastina</taxon>
        <taxon>Trypanosomatida</taxon>
        <taxon>Trypanosomatidae</taxon>
        <taxon>Strigomonadinae</taxon>
        <taxon>Strigomonas</taxon>
    </lineage>
</organism>
<proteinExistence type="predicted"/>
<evidence type="ECO:0000256" key="3">
    <source>
        <dbReference type="ARBA" id="ARBA00023274"/>
    </source>
</evidence>
<name>S9VZ25_9TRYP</name>
<evidence type="ECO:0000313" key="5">
    <source>
        <dbReference type="EMBL" id="EPY32386.1"/>
    </source>
</evidence>
<dbReference type="GO" id="GO:0005634">
    <property type="term" value="C:nucleus"/>
    <property type="evidence" value="ECO:0007669"/>
    <property type="project" value="UniProtKB-SubCell"/>
</dbReference>
<dbReference type="Proteomes" id="UP000015354">
    <property type="component" value="Unassembled WGS sequence"/>
</dbReference>
<dbReference type="SUPFAM" id="SSF50182">
    <property type="entry name" value="Sm-like ribonucleoproteins"/>
    <property type="match status" value="1"/>
</dbReference>
<dbReference type="OrthoDB" id="9626941at2759"/>
<dbReference type="GO" id="GO:0003723">
    <property type="term" value="F:RNA binding"/>
    <property type="evidence" value="ECO:0007669"/>
    <property type="project" value="InterPro"/>
</dbReference>
<comment type="subcellular location">
    <subcellularLocation>
        <location evidence="1">Nucleus</location>
    </subcellularLocation>
</comment>
<dbReference type="InterPro" id="IPR047575">
    <property type="entry name" value="Sm"/>
</dbReference>
<dbReference type="GO" id="GO:1990904">
    <property type="term" value="C:ribonucleoprotein complex"/>
    <property type="evidence" value="ECO:0007669"/>
    <property type="project" value="UniProtKB-KW"/>
</dbReference>
<keyword evidence="2" id="KW-0539">Nucleus</keyword>
<evidence type="ECO:0000313" key="6">
    <source>
        <dbReference type="Proteomes" id="UP000015354"/>
    </source>
</evidence>
<dbReference type="GO" id="GO:0006396">
    <property type="term" value="P:RNA processing"/>
    <property type="evidence" value="ECO:0007669"/>
    <property type="project" value="InterPro"/>
</dbReference>
<dbReference type="InterPro" id="IPR027141">
    <property type="entry name" value="LSm4/Sm_D1/D3"/>
</dbReference>
<evidence type="ECO:0000256" key="1">
    <source>
        <dbReference type="ARBA" id="ARBA00004123"/>
    </source>
</evidence>